<feature type="non-terminal residue" evidence="2">
    <location>
        <position position="229"/>
    </location>
</feature>
<organism evidence="2 3">
    <name type="scientific">Hypholoma sublateritium (strain FD-334 SS-4)</name>
    <dbReference type="NCBI Taxonomy" id="945553"/>
    <lineage>
        <taxon>Eukaryota</taxon>
        <taxon>Fungi</taxon>
        <taxon>Dikarya</taxon>
        <taxon>Basidiomycota</taxon>
        <taxon>Agaricomycotina</taxon>
        <taxon>Agaricomycetes</taxon>
        <taxon>Agaricomycetidae</taxon>
        <taxon>Agaricales</taxon>
        <taxon>Agaricineae</taxon>
        <taxon>Strophariaceae</taxon>
        <taxon>Hypholoma</taxon>
    </lineage>
</organism>
<evidence type="ECO:0000313" key="3">
    <source>
        <dbReference type="Proteomes" id="UP000054270"/>
    </source>
</evidence>
<proteinExistence type="predicted"/>
<gene>
    <name evidence="2" type="ORF">HYPSUDRAFT_215010</name>
</gene>
<accession>A0A0D2MJ72</accession>
<feature type="region of interest" description="Disordered" evidence="1">
    <location>
        <begin position="178"/>
        <end position="197"/>
    </location>
</feature>
<protein>
    <submittedName>
        <fullName evidence="2">Uncharacterized protein</fullName>
    </submittedName>
</protein>
<dbReference type="EMBL" id="KN817541">
    <property type="protein sequence ID" value="KJA23693.1"/>
    <property type="molecule type" value="Genomic_DNA"/>
</dbReference>
<evidence type="ECO:0000313" key="2">
    <source>
        <dbReference type="EMBL" id="KJA23693.1"/>
    </source>
</evidence>
<dbReference type="Proteomes" id="UP000054270">
    <property type="component" value="Unassembled WGS sequence"/>
</dbReference>
<reference evidence="3" key="1">
    <citation type="submission" date="2014-04" db="EMBL/GenBank/DDBJ databases">
        <title>Evolutionary Origins and Diversification of the Mycorrhizal Mutualists.</title>
        <authorList>
            <consortium name="DOE Joint Genome Institute"/>
            <consortium name="Mycorrhizal Genomics Consortium"/>
            <person name="Kohler A."/>
            <person name="Kuo A."/>
            <person name="Nagy L.G."/>
            <person name="Floudas D."/>
            <person name="Copeland A."/>
            <person name="Barry K.W."/>
            <person name="Cichocki N."/>
            <person name="Veneault-Fourrey C."/>
            <person name="LaButti K."/>
            <person name="Lindquist E.A."/>
            <person name="Lipzen A."/>
            <person name="Lundell T."/>
            <person name="Morin E."/>
            <person name="Murat C."/>
            <person name="Riley R."/>
            <person name="Ohm R."/>
            <person name="Sun H."/>
            <person name="Tunlid A."/>
            <person name="Henrissat B."/>
            <person name="Grigoriev I.V."/>
            <person name="Hibbett D.S."/>
            <person name="Martin F."/>
        </authorList>
    </citation>
    <scope>NUCLEOTIDE SEQUENCE [LARGE SCALE GENOMIC DNA]</scope>
    <source>
        <strain evidence="3">FD-334 SS-4</strain>
    </source>
</reference>
<feature type="region of interest" description="Disordered" evidence="1">
    <location>
        <begin position="203"/>
        <end position="229"/>
    </location>
</feature>
<sequence length="229" mass="24374">MYMRQHLPLEWATVANGCANQQSLIKCGSSMMHNGGHTVWPAAADHPRTVRALGPSERLSTCSPCAGARRTGAITPGPDARAIPRYAAPRCTTSAAPAARATASCDAARTPAHASHRTLRPLCGPPSPSRAGVTHTARRGSRWGCNFIGAMFVQVHASARMRRGGNDRTRRVRDVCAPSRGRRPLGGGAGRSCPRRPANLVTAAWSDGRGGGTEPRTGRSRRRRSAWSI</sequence>
<evidence type="ECO:0000256" key="1">
    <source>
        <dbReference type="SAM" id="MobiDB-lite"/>
    </source>
</evidence>
<name>A0A0D2MJ72_HYPSF</name>
<feature type="compositionally biased region" description="Basic residues" evidence="1">
    <location>
        <begin position="218"/>
        <end position="229"/>
    </location>
</feature>
<keyword evidence="3" id="KW-1185">Reference proteome</keyword>
<dbReference type="AlphaFoldDB" id="A0A0D2MJ72"/>